<keyword evidence="2" id="KW-1185">Reference proteome</keyword>
<protein>
    <recommendedName>
        <fullName evidence="3">DUF1963 domain-containing protein</fullName>
    </recommendedName>
</protein>
<dbReference type="Proteomes" id="UP001276564">
    <property type="component" value="Unassembled WGS sequence"/>
</dbReference>
<proteinExistence type="predicted"/>
<gene>
    <name evidence="1" type="ORF">RFM23_26315</name>
</gene>
<comment type="caution">
    <text evidence="1">The sequence shown here is derived from an EMBL/GenBank/DDBJ whole genome shotgun (WGS) entry which is preliminary data.</text>
</comment>
<reference evidence="1 2" key="1">
    <citation type="submission" date="2023-08" db="EMBL/GenBank/DDBJ databases">
        <title>Implementing the SeqCode for naming new Mesorhizobium species isolated from Vachellia karroo root nodules.</title>
        <authorList>
            <person name="Van Lill M."/>
        </authorList>
    </citation>
    <scope>NUCLEOTIDE SEQUENCE [LARGE SCALE GENOMIC DNA]</scope>
    <source>
        <strain evidence="1 2">VK4B</strain>
    </source>
</reference>
<dbReference type="RefSeq" id="WP_135859245.1">
    <property type="nucleotide sequence ID" value="NZ_JAVIIP010000018.1"/>
</dbReference>
<evidence type="ECO:0008006" key="3">
    <source>
        <dbReference type="Google" id="ProtNLM"/>
    </source>
</evidence>
<dbReference type="EMBL" id="JAVIIP010000018">
    <property type="protein sequence ID" value="MDX8541138.1"/>
    <property type="molecule type" value="Genomic_DNA"/>
</dbReference>
<name>A0ABU5AV01_9HYPH</name>
<sequence length="332" mass="36341">MSNPRLQDIQTAVRLLTDLSRSTFQGRYADCEAIIAQHLKDGSAFLLELIKAAVEAGVHQVTLIEDAVSFLDDADLARLAFFLQSAASRGTDVEDLLSHALLQAPELFPDAALATSYDFADWQQHTDLRSAPACKHFIFEGGSPSDSPFPTHRNHPTWHLPTTGGPLAVGGRGSATCPVCRQKLTHLVTLDSSEEKSVPGLSIETCANSLEPTYYSHDAEGRPTPIGPFHSDDGSAIEPASLVSTVRVAATPPRWLRQSYGISNSRQNLFRLGGLPSWVQGPQFPLVPGTDREMKFLLQFDSLAGFFWGSGGMLYVFWDEESRITCHVSQWT</sequence>
<evidence type="ECO:0000313" key="1">
    <source>
        <dbReference type="EMBL" id="MDX8541138.1"/>
    </source>
</evidence>
<organism evidence="1 2">
    <name type="scientific">Mesorhizobium abyssinicae</name>
    <dbReference type="NCBI Taxonomy" id="1209958"/>
    <lineage>
        <taxon>Bacteria</taxon>
        <taxon>Pseudomonadati</taxon>
        <taxon>Pseudomonadota</taxon>
        <taxon>Alphaproteobacteria</taxon>
        <taxon>Hyphomicrobiales</taxon>
        <taxon>Phyllobacteriaceae</taxon>
        <taxon>Mesorhizobium</taxon>
    </lineage>
</organism>
<accession>A0ABU5AV01</accession>
<evidence type="ECO:0000313" key="2">
    <source>
        <dbReference type="Proteomes" id="UP001276564"/>
    </source>
</evidence>